<dbReference type="InterPro" id="IPR013325">
    <property type="entry name" value="RNA_pol_sigma_r2"/>
</dbReference>
<dbReference type="InterPro" id="IPR007627">
    <property type="entry name" value="RNA_pol_sigma70_r2"/>
</dbReference>
<dbReference type="AlphaFoldDB" id="A0A2M7QH68"/>
<dbReference type="Pfam" id="PF04542">
    <property type="entry name" value="Sigma70_r2"/>
    <property type="match status" value="1"/>
</dbReference>
<evidence type="ECO:0000256" key="1">
    <source>
        <dbReference type="ARBA" id="ARBA00010641"/>
    </source>
</evidence>
<evidence type="ECO:0008006" key="9">
    <source>
        <dbReference type="Google" id="ProtNLM"/>
    </source>
</evidence>
<dbReference type="PANTHER" id="PTHR43133:SF46">
    <property type="entry name" value="RNA POLYMERASE SIGMA-70 FACTOR ECF SUBFAMILY"/>
    <property type="match status" value="1"/>
</dbReference>
<dbReference type="NCBIfam" id="TIGR02937">
    <property type="entry name" value="sigma70-ECF"/>
    <property type="match status" value="1"/>
</dbReference>
<dbReference type="InterPro" id="IPR036388">
    <property type="entry name" value="WH-like_DNA-bd_sf"/>
</dbReference>
<feature type="domain" description="RNA polymerase sigma-70 region 2" evidence="5">
    <location>
        <begin position="21"/>
        <end position="87"/>
    </location>
</feature>
<evidence type="ECO:0000313" key="8">
    <source>
        <dbReference type="Proteomes" id="UP000229401"/>
    </source>
</evidence>
<evidence type="ECO:0000259" key="5">
    <source>
        <dbReference type="Pfam" id="PF04542"/>
    </source>
</evidence>
<dbReference type="SUPFAM" id="SSF88946">
    <property type="entry name" value="Sigma2 domain of RNA polymerase sigma factors"/>
    <property type="match status" value="1"/>
</dbReference>
<accession>A0A2M7QH68</accession>
<dbReference type="Gene3D" id="1.10.1740.10">
    <property type="match status" value="1"/>
</dbReference>
<evidence type="ECO:0000256" key="2">
    <source>
        <dbReference type="ARBA" id="ARBA00023015"/>
    </source>
</evidence>
<dbReference type="Pfam" id="PF08281">
    <property type="entry name" value="Sigma70_r4_2"/>
    <property type="match status" value="1"/>
</dbReference>
<gene>
    <name evidence="7" type="ORF">COY87_04870</name>
</gene>
<keyword evidence="4" id="KW-0804">Transcription</keyword>
<comment type="similarity">
    <text evidence="1">Belongs to the sigma-70 factor family. ECF subfamily.</text>
</comment>
<dbReference type="InterPro" id="IPR013249">
    <property type="entry name" value="RNA_pol_sigma70_r4_t2"/>
</dbReference>
<proteinExistence type="inferred from homology"/>
<keyword evidence="3" id="KW-0731">Sigma factor</keyword>
<organism evidence="7 8">
    <name type="scientific">Candidatus Roizmanbacteria bacterium CG_4_10_14_0_8_um_filter_33_9</name>
    <dbReference type="NCBI Taxonomy" id="1974826"/>
    <lineage>
        <taxon>Bacteria</taxon>
        <taxon>Candidatus Roizmaniibacteriota</taxon>
    </lineage>
</organism>
<name>A0A2M7QH68_9BACT</name>
<protein>
    <recommendedName>
        <fullName evidence="9">RNA polymerase sigma-70 region 2 domain-containing protein</fullName>
    </recommendedName>
</protein>
<dbReference type="Proteomes" id="UP000229401">
    <property type="component" value="Unassembled WGS sequence"/>
</dbReference>
<dbReference type="GO" id="GO:0006352">
    <property type="term" value="P:DNA-templated transcription initiation"/>
    <property type="evidence" value="ECO:0007669"/>
    <property type="project" value="InterPro"/>
</dbReference>
<dbReference type="InterPro" id="IPR039425">
    <property type="entry name" value="RNA_pol_sigma-70-like"/>
</dbReference>
<reference evidence="8" key="1">
    <citation type="submission" date="2017-09" db="EMBL/GenBank/DDBJ databases">
        <title>Depth-based differentiation of microbial function through sediment-hosted aquifers and enrichment of novel symbionts in the deep terrestrial subsurface.</title>
        <authorList>
            <person name="Probst A.J."/>
            <person name="Ladd B."/>
            <person name="Jarett J.K."/>
            <person name="Geller-Mcgrath D.E."/>
            <person name="Sieber C.M.K."/>
            <person name="Emerson J.B."/>
            <person name="Anantharaman K."/>
            <person name="Thomas B.C."/>
            <person name="Malmstrom R."/>
            <person name="Stieglmeier M."/>
            <person name="Klingl A."/>
            <person name="Woyke T."/>
            <person name="Ryan C.M."/>
            <person name="Banfield J.F."/>
        </authorList>
    </citation>
    <scope>NUCLEOTIDE SEQUENCE [LARGE SCALE GENOMIC DNA]</scope>
</reference>
<dbReference type="InterPro" id="IPR014284">
    <property type="entry name" value="RNA_pol_sigma-70_dom"/>
</dbReference>
<dbReference type="PANTHER" id="PTHR43133">
    <property type="entry name" value="RNA POLYMERASE ECF-TYPE SIGMA FACTO"/>
    <property type="match status" value="1"/>
</dbReference>
<dbReference type="GO" id="GO:0016987">
    <property type="term" value="F:sigma factor activity"/>
    <property type="evidence" value="ECO:0007669"/>
    <property type="project" value="UniProtKB-KW"/>
</dbReference>
<dbReference type="EMBL" id="PFLI01000168">
    <property type="protein sequence ID" value="PIY71683.1"/>
    <property type="molecule type" value="Genomic_DNA"/>
</dbReference>
<evidence type="ECO:0000256" key="4">
    <source>
        <dbReference type="ARBA" id="ARBA00023163"/>
    </source>
</evidence>
<evidence type="ECO:0000259" key="6">
    <source>
        <dbReference type="Pfam" id="PF08281"/>
    </source>
</evidence>
<comment type="caution">
    <text evidence="7">The sequence shown here is derived from an EMBL/GenBank/DDBJ whole genome shotgun (WGS) entry which is preliminary data.</text>
</comment>
<evidence type="ECO:0000313" key="7">
    <source>
        <dbReference type="EMBL" id="PIY71683.1"/>
    </source>
</evidence>
<evidence type="ECO:0000256" key="3">
    <source>
        <dbReference type="ARBA" id="ARBA00023082"/>
    </source>
</evidence>
<dbReference type="SUPFAM" id="SSF88659">
    <property type="entry name" value="Sigma3 and sigma4 domains of RNA polymerase sigma factors"/>
    <property type="match status" value="1"/>
</dbReference>
<dbReference type="Gene3D" id="1.10.10.10">
    <property type="entry name" value="Winged helix-like DNA-binding domain superfamily/Winged helix DNA-binding domain"/>
    <property type="match status" value="1"/>
</dbReference>
<dbReference type="GO" id="GO:0003677">
    <property type="term" value="F:DNA binding"/>
    <property type="evidence" value="ECO:0007669"/>
    <property type="project" value="InterPro"/>
</dbReference>
<sequence>MSEKEIIIGILKNDEKALRVFYHQYHKMLYGFIHKQIQDVYLVEEIVQDVFLDFIEQLHFFRGNCSLKTFLFSIARHKIIDCIRKKKVKKVLFSTIPSFILDRLTPIFLDDEIEKQDLVNKINRTFKAIPNDYCIVLRLKYIEDKHVSEIARQLSISFKAAESMLFRARKAFIKAYKVRG</sequence>
<keyword evidence="2" id="KW-0805">Transcription regulation</keyword>
<dbReference type="InterPro" id="IPR013324">
    <property type="entry name" value="RNA_pol_sigma_r3/r4-like"/>
</dbReference>
<feature type="domain" description="RNA polymerase sigma factor 70 region 4 type 2" evidence="6">
    <location>
        <begin position="129"/>
        <end position="171"/>
    </location>
</feature>